<dbReference type="EMBL" id="SLZQ01000007">
    <property type="protein sequence ID" value="TCS36201.1"/>
    <property type="molecule type" value="Genomic_DNA"/>
</dbReference>
<evidence type="ECO:0000313" key="2">
    <source>
        <dbReference type="EMBL" id="TCS36201.1"/>
    </source>
</evidence>
<dbReference type="Proteomes" id="UP000295382">
    <property type="component" value="Unassembled WGS sequence"/>
</dbReference>
<feature type="chain" id="PRO_5020252620" evidence="1">
    <location>
        <begin position="21"/>
        <end position="464"/>
    </location>
</feature>
<feature type="signal peptide" evidence="1">
    <location>
        <begin position="1"/>
        <end position="20"/>
    </location>
</feature>
<accession>A0A4R3HVH0</accession>
<keyword evidence="3" id="KW-1185">Reference proteome</keyword>
<gene>
    <name evidence="2" type="ORF">EDC30_10718</name>
</gene>
<protein>
    <submittedName>
        <fullName evidence="2">Uncharacterized protein</fullName>
    </submittedName>
</protein>
<sequence length="464" mass="50071">MKKKFAAGLALCVASAFATAQTTEFDVNSSRLLVSANTISSNVYFSDVSGSTGNNVLGNIRMYYDYSDTYSGYASQPNYWNYNWSTYLQAGSALGPLGPLGYTGPLSSVGPLWGGSFSWGGISWFPSNYSSWVGKYFWNGDSLFGSSSPYGPSGPLGANGPLSEQAIYRDMPHLNETIGSAHQEQSNDYNDFPHQLDPSGVWGILGPAGPLGALGPLGPLGRRGYGSSGLVSIDSTTGDMIANGQVKRTLEVQYDTASPATYRQYDLSELYPRANLVSRQANPSNFVNDTSFSVDAVSPSCTLSYLNSDNHTFYFKSKYDQFVSIVLTNTNAYAELDFDVYIKADTGNTFNSSTNAATWFGSPTKKFTVNTASALYGGTPVGYQDFAVFRAKKNDVVKVVVKAPFYTGYDMCGYLLHVTGSGFQTKVTGGSYTDSTLFAPRRTNAVTGNKTFNVTGVHQQALTW</sequence>
<keyword evidence="1" id="KW-0732">Signal</keyword>
<reference evidence="2 3" key="1">
    <citation type="submission" date="2019-03" db="EMBL/GenBank/DDBJ databases">
        <title>Genomic Encyclopedia of Type Strains, Phase IV (KMG-IV): sequencing the most valuable type-strain genomes for metagenomic binning, comparative biology and taxonomic classification.</title>
        <authorList>
            <person name="Goeker M."/>
        </authorList>
    </citation>
    <scope>NUCLEOTIDE SEQUENCE [LARGE SCALE GENOMIC DNA]</scope>
    <source>
        <strain evidence="2 3">DSM 7445</strain>
    </source>
</reference>
<dbReference type="RefSeq" id="WP_132259045.1">
    <property type="nucleotide sequence ID" value="NZ_SLZQ01000007.1"/>
</dbReference>
<dbReference type="OrthoDB" id="9821548at2"/>
<organism evidence="2 3">
    <name type="scientific">Paucimonas lemoignei</name>
    <name type="common">Pseudomonas lemoignei</name>
    <dbReference type="NCBI Taxonomy" id="29443"/>
    <lineage>
        <taxon>Bacteria</taxon>
        <taxon>Pseudomonadati</taxon>
        <taxon>Pseudomonadota</taxon>
        <taxon>Betaproteobacteria</taxon>
        <taxon>Burkholderiales</taxon>
        <taxon>Burkholderiaceae</taxon>
        <taxon>Paucimonas</taxon>
    </lineage>
</organism>
<comment type="caution">
    <text evidence="2">The sequence shown here is derived from an EMBL/GenBank/DDBJ whole genome shotgun (WGS) entry which is preliminary data.</text>
</comment>
<dbReference type="AlphaFoldDB" id="A0A4R3HVH0"/>
<evidence type="ECO:0000313" key="3">
    <source>
        <dbReference type="Proteomes" id="UP000295382"/>
    </source>
</evidence>
<name>A0A4R3HVH0_PAULE</name>
<proteinExistence type="predicted"/>
<evidence type="ECO:0000256" key="1">
    <source>
        <dbReference type="SAM" id="SignalP"/>
    </source>
</evidence>